<dbReference type="Pfam" id="PF10983">
    <property type="entry name" value="DUF2793"/>
    <property type="match status" value="1"/>
</dbReference>
<comment type="caution">
    <text evidence="1">The sequence shown here is derived from an EMBL/GenBank/DDBJ whole genome shotgun (WGS) entry which is preliminary data.</text>
</comment>
<evidence type="ECO:0008006" key="3">
    <source>
        <dbReference type="Google" id="ProtNLM"/>
    </source>
</evidence>
<dbReference type="EMBL" id="QFNN01000098">
    <property type="protein sequence ID" value="PZO88213.1"/>
    <property type="molecule type" value="Genomic_DNA"/>
</dbReference>
<evidence type="ECO:0000313" key="1">
    <source>
        <dbReference type="EMBL" id="PZO88213.1"/>
    </source>
</evidence>
<dbReference type="Proteomes" id="UP000249066">
    <property type="component" value="Unassembled WGS sequence"/>
</dbReference>
<accession>A0A2W5A0W8</accession>
<sequence length="144" mass="14994">MTHNEALALIDMAVAPAILSMDAAAPPAEPEEGQCWIVAEPASGAWSDAAGRIACRTSGGWRFLSPPEGMRVWIIDRGLWGRRDAGAWIVGVEPAVEIRIDGLAVLGARKPAVALPDGGATIDAEARAALAAVIDRLRAHGLIA</sequence>
<dbReference type="AlphaFoldDB" id="A0A2W5A0W8"/>
<reference evidence="1 2" key="1">
    <citation type="submission" date="2017-08" db="EMBL/GenBank/DDBJ databases">
        <title>Infants hospitalized years apart are colonized by the same room-sourced microbial strains.</title>
        <authorList>
            <person name="Brooks B."/>
            <person name="Olm M.R."/>
            <person name="Firek B.A."/>
            <person name="Baker R."/>
            <person name="Thomas B.C."/>
            <person name="Morowitz M.J."/>
            <person name="Banfield J.F."/>
        </authorList>
    </citation>
    <scope>NUCLEOTIDE SEQUENCE [LARGE SCALE GENOMIC DNA]</scope>
    <source>
        <strain evidence="1">S2_018_000_R2_101</strain>
    </source>
</reference>
<evidence type="ECO:0000313" key="2">
    <source>
        <dbReference type="Proteomes" id="UP000249066"/>
    </source>
</evidence>
<dbReference type="InterPro" id="IPR021251">
    <property type="entry name" value="DUF2793"/>
</dbReference>
<gene>
    <name evidence="1" type="ORF">DI623_13120</name>
</gene>
<protein>
    <recommendedName>
        <fullName evidence="3">DUF2793 domain-containing protein</fullName>
    </recommendedName>
</protein>
<organism evidence="1 2">
    <name type="scientific">Sphingomonas sanxanigenens</name>
    <dbReference type="NCBI Taxonomy" id="397260"/>
    <lineage>
        <taxon>Bacteria</taxon>
        <taxon>Pseudomonadati</taxon>
        <taxon>Pseudomonadota</taxon>
        <taxon>Alphaproteobacteria</taxon>
        <taxon>Sphingomonadales</taxon>
        <taxon>Sphingomonadaceae</taxon>
        <taxon>Sphingomonas</taxon>
    </lineage>
</organism>
<proteinExistence type="predicted"/>
<name>A0A2W5A0W8_9SPHN</name>